<name>A0A2R4WZS9_9EURY</name>
<reference evidence="3 4" key="1">
    <citation type="submission" date="2018-04" db="EMBL/GenBank/DDBJ databases">
        <title>Halococcoides cellulosivorans gen. nov., sp. nov., an extremely halophilic cellulose-utilizing haloarchaeon from hypersaline lakes.</title>
        <authorList>
            <person name="Sorokin D.Y."/>
            <person name="Toshchakov S.V."/>
            <person name="Samarov N.I."/>
            <person name="Korzhenkov A."/>
            <person name="Kublanov I.V."/>
        </authorList>
    </citation>
    <scope>NUCLEOTIDE SEQUENCE [LARGE SCALE GENOMIC DNA]</scope>
    <source>
        <strain evidence="3 4">HArcel1</strain>
    </source>
</reference>
<organism evidence="3 4">
    <name type="scientific">Halococcoides cellulosivorans</name>
    <dbReference type="NCBI Taxonomy" id="1679096"/>
    <lineage>
        <taxon>Archaea</taxon>
        <taxon>Methanobacteriati</taxon>
        <taxon>Methanobacteriota</taxon>
        <taxon>Stenosarchaea group</taxon>
        <taxon>Halobacteria</taxon>
        <taxon>Halobacteriales</taxon>
        <taxon>Haloarculaceae</taxon>
        <taxon>Halococcoides</taxon>
    </lineage>
</organism>
<dbReference type="PROSITE" id="PS51257">
    <property type="entry name" value="PROKAR_LIPOPROTEIN"/>
    <property type="match status" value="1"/>
</dbReference>
<dbReference type="SMART" id="SM00564">
    <property type="entry name" value="PQQ"/>
    <property type="match status" value="6"/>
</dbReference>
<feature type="compositionally biased region" description="Basic and acidic residues" evidence="1">
    <location>
        <begin position="53"/>
        <end position="65"/>
    </location>
</feature>
<dbReference type="AlphaFoldDB" id="A0A2R4WZS9"/>
<dbReference type="InterPro" id="IPR011047">
    <property type="entry name" value="Quinoprotein_ADH-like_sf"/>
</dbReference>
<dbReference type="InterPro" id="IPR018391">
    <property type="entry name" value="PQQ_b-propeller_rpt"/>
</dbReference>
<keyword evidence="4" id="KW-1185">Reference proteome</keyword>
<evidence type="ECO:0000259" key="2">
    <source>
        <dbReference type="Pfam" id="PF13360"/>
    </source>
</evidence>
<proteinExistence type="predicted"/>
<dbReference type="PANTHER" id="PTHR34512">
    <property type="entry name" value="CELL SURFACE PROTEIN"/>
    <property type="match status" value="1"/>
</dbReference>
<dbReference type="Gene3D" id="2.130.10.10">
    <property type="entry name" value="YVTN repeat-like/Quinoprotein amine dehydrogenase"/>
    <property type="match status" value="2"/>
</dbReference>
<protein>
    <recommendedName>
        <fullName evidence="2">Pyrrolo-quinoline quinone repeat domain-containing protein</fullName>
    </recommendedName>
</protein>
<sequence length="455" mass="49087">MYRRSFVVGLAAMAGCSSPDATEESPTEARTSTDPETTIRSTPTERPVSIQAEHLEDWPMHRGDPGHSGTRTPSFAASETPTVAWEHRGPGTFPTALLPTTGALFVQAYPWMVRLFDPATGEMQTGYELPDEDDRIVRGGALVDGTLYIGTWDSVTAFEASTGRTVWSRRVGEASFETYSEPIGGRATPAIVDDALYVHGAISGEWGLYALDRDDGETRWRQPLPGGEPTDPVPAGETIVVANRGTGDIHALDRTDGTLQWTANVPPRRTQDERVGTTTPIVHRESVCVPTGAGTVRAFAAETGEAVWEYDLGTETPPARTEWYLRATYPLAARDGRVYVGGSDGQFHAIDVASGEAVWTLSADGRAYWTTPAVTHDAVYVGNANARTDESGNWQLGTDGRLSAVDAATGRELWTREYDGYPIDPVVGETGVFAGFVTPEVDEPVRLIKVGPENA</sequence>
<dbReference type="InterPro" id="IPR002372">
    <property type="entry name" value="PQQ_rpt_dom"/>
</dbReference>
<evidence type="ECO:0000313" key="4">
    <source>
        <dbReference type="Proteomes" id="UP000244727"/>
    </source>
</evidence>
<dbReference type="InterPro" id="IPR015943">
    <property type="entry name" value="WD40/YVTN_repeat-like_dom_sf"/>
</dbReference>
<feature type="domain" description="Pyrrolo-quinoline quinone repeat" evidence="2">
    <location>
        <begin position="113"/>
        <end position="291"/>
    </location>
</feature>
<accession>A0A2R4WZS9</accession>
<dbReference type="PANTHER" id="PTHR34512:SF30">
    <property type="entry name" value="OUTER MEMBRANE PROTEIN ASSEMBLY FACTOR BAMB"/>
    <property type="match status" value="1"/>
</dbReference>
<dbReference type="SUPFAM" id="SSF50998">
    <property type="entry name" value="Quinoprotein alcohol dehydrogenase-like"/>
    <property type="match status" value="2"/>
</dbReference>
<feature type="compositionally biased region" description="Polar residues" evidence="1">
    <location>
        <begin position="69"/>
        <end position="81"/>
    </location>
</feature>
<feature type="domain" description="Pyrrolo-quinoline quinone repeat" evidence="2">
    <location>
        <begin position="293"/>
        <end position="417"/>
    </location>
</feature>
<gene>
    <name evidence="3" type="ORF">HARCEL1_04600</name>
</gene>
<dbReference type="Proteomes" id="UP000244727">
    <property type="component" value="Chromosome"/>
</dbReference>
<evidence type="ECO:0000313" key="3">
    <source>
        <dbReference type="EMBL" id="AWB27037.1"/>
    </source>
</evidence>
<feature type="compositionally biased region" description="Polar residues" evidence="1">
    <location>
        <begin position="28"/>
        <end position="44"/>
    </location>
</feature>
<dbReference type="KEGG" id="harc:HARCEL1_04600"/>
<feature type="region of interest" description="Disordered" evidence="1">
    <location>
        <begin position="16"/>
        <end position="86"/>
    </location>
</feature>
<dbReference type="EMBL" id="CP028858">
    <property type="protein sequence ID" value="AWB27037.1"/>
    <property type="molecule type" value="Genomic_DNA"/>
</dbReference>
<evidence type="ECO:0000256" key="1">
    <source>
        <dbReference type="SAM" id="MobiDB-lite"/>
    </source>
</evidence>
<dbReference type="Pfam" id="PF13360">
    <property type="entry name" value="PQQ_2"/>
    <property type="match status" value="2"/>
</dbReference>